<comment type="caution">
    <text evidence="2">The sequence shown here is derived from an EMBL/GenBank/DDBJ whole genome shotgun (WGS) entry which is preliminary data.</text>
</comment>
<evidence type="ECO:0000313" key="3">
    <source>
        <dbReference type="Proteomes" id="UP000823388"/>
    </source>
</evidence>
<reference evidence="2" key="1">
    <citation type="submission" date="2020-05" db="EMBL/GenBank/DDBJ databases">
        <title>WGS assembly of Panicum virgatum.</title>
        <authorList>
            <person name="Lovell J.T."/>
            <person name="Jenkins J."/>
            <person name="Shu S."/>
            <person name="Juenger T.E."/>
            <person name="Schmutz J."/>
        </authorList>
    </citation>
    <scope>NUCLEOTIDE SEQUENCE</scope>
    <source>
        <strain evidence="2">AP13</strain>
    </source>
</reference>
<evidence type="ECO:0000313" key="2">
    <source>
        <dbReference type="EMBL" id="KAG2620833.1"/>
    </source>
</evidence>
<feature type="compositionally biased region" description="Polar residues" evidence="1">
    <location>
        <begin position="1"/>
        <end position="12"/>
    </location>
</feature>
<proteinExistence type="predicted"/>
<dbReference type="EMBL" id="CM029042">
    <property type="protein sequence ID" value="KAG2620833.1"/>
    <property type="molecule type" value="Genomic_DNA"/>
</dbReference>
<accession>A0A8T0UIZ6</accession>
<dbReference type="AlphaFoldDB" id="A0A8T0UIZ6"/>
<feature type="compositionally biased region" description="Basic and acidic residues" evidence="1">
    <location>
        <begin position="24"/>
        <end position="42"/>
    </location>
</feature>
<dbReference type="Proteomes" id="UP000823388">
    <property type="component" value="Chromosome 3N"/>
</dbReference>
<gene>
    <name evidence="2" type="ORF">PVAP13_3NG195178</name>
</gene>
<keyword evidence="3" id="KW-1185">Reference proteome</keyword>
<sequence>MQGQITSPVSSPTPQPLIKKRLRVGKEDRTHDPEQGNQEPHHYATCWASNSDHQDQKGKPYQLLYTFGCDDEWYYPIYR</sequence>
<name>A0A8T0UIZ6_PANVG</name>
<evidence type="ECO:0000256" key="1">
    <source>
        <dbReference type="SAM" id="MobiDB-lite"/>
    </source>
</evidence>
<protein>
    <submittedName>
        <fullName evidence="2">Uncharacterized protein</fullName>
    </submittedName>
</protein>
<feature type="region of interest" description="Disordered" evidence="1">
    <location>
        <begin position="1"/>
        <end position="57"/>
    </location>
</feature>
<organism evidence="2 3">
    <name type="scientific">Panicum virgatum</name>
    <name type="common">Blackwell switchgrass</name>
    <dbReference type="NCBI Taxonomy" id="38727"/>
    <lineage>
        <taxon>Eukaryota</taxon>
        <taxon>Viridiplantae</taxon>
        <taxon>Streptophyta</taxon>
        <taxon>Embryophyta</taxon>
        <taxon>Tracheophyta</taxon>
        <taxon>Spermatophyta</taxon>
        <taxon>Magnoliopsida</taxon>
        <taxon>Liliopsida</taxon>
        <taxon>Poales</taxon>
        <taxon>Poaceae</taxon>
        <taxon>PACMAD clade</taxon>
        <taxon>Panicoideae</taxon>
        <taxon>Panicodae</taxon>
        <taxon>Paniceae</taxon>
        <taxon>Panicinae</taxon>
        <taxon>Panicum</taxon>
        <taxon>Panicum sect. Hiantes</taxon>
    </lineage>
</organism>